<dbReference type="EMBL" id="CP092875">
    <property type="protein sequence ID" value="UYV75772.1"/>
    <property type="molecule type" value="Genomic_DNA"/>
</dbReference>
<dbReference type="PANTHER" id="PTHR24235:SF29">
    <property type="entry name" value="GH23382P"/>
    <property type="match status" value="1"/>
</dbReference>
<dbReference type="Proteomes" id="UP001235939">
    <property type="component" value="Chromosome 13"/>
</dbReference>
<keyword evidence="12" id="KW-1185">Reference proteome</keyword>
<gene>
    <name evidence="11" type="ORF">LAZ67_13001291</name>
</gene>
<name>A0ABY6L5L8_9ARAC</name>
<evidence type="ECO:0000256" key="9">
    <source>
        <dbReference type="SAM" id="Phobius"/>
    </source>
</evidence>
<evidence type="ECO:0000256" key="4">
    <source>
        <dbReference type="ARBA" id="ARBA00022989"/>
    </source>
</evidence>
<keyword evidence="5" id="KW-0297">G-protein coupled receptor</keyword>
<comment type="subcellular location">
    <subcellularLocation>
        <location evidence="1">Membrane</location>
        <topology evidence="1">Multi-pass membrane protein</topology>
    </subcellularLocation>
</comment>
<evidence type="ECO:0000256" key="7">
    <source>
        <dbReference type="ARBA" id="ARBA00023170"/>
    </source>
</evidence>
<keyword evidence="4 9" id="KW-1133">Transmembrane helix</keyword>
<dbReference type="InterPro" id="IPR036397">
    <property type="entry name" value="RNaseH_sf"/>
</dbReference>
<accession>A0ABY6L5L8</accession>
<dbReference type="SUPFAM" id="SSF81321">
    <property type="entry name" value="Family A G protein-coupled receptor-like"/>
    <property type="match status" value="1"/>
</dbReference>
<keyword evidence="3 9" id="KW-0812">Transmembrane</keyword>
<dbReference type="PANTHER" id="PTHR24235">
    <property type="entry name" value="NEUROPEPTIDE Y RECEPTOR"/>
    <property type="match status" value="1"/>
</dbReference>
<evidence type="ECO:0000256" key="6">
    <source>
        <dbReference type="ARBA" id="ARBA00023136"/>
    </source>
</evidence>
<feature type="transmembrane region" description="Helical" evidence="9">
    <location>
        <begin position="152"/>
        <end position="176"/>
    </location>
</feature>
<evidence type="ECO:0000256" key="3">
    <source>
        <dbReference type="ARBA" id="ARBA00022692"/>
    </source>
</evidence>
<sequence>MDKVFLHHDKASSHTSNKTQQFLQEMKDTLGLNFIRNSDIPVKSPDASPLDFYGFGGGRLALPFANKLPANYAVFAGLVRQSNLSFFNLSLADLALEQPSVKTADHVTSIPAIKVFCYCVYIVIFLLGISGNVLVCYVVFRNSSMHTVTNLFISNLALSDILLCMFAVPFTPMYYYMGEKLYREMVSNQLLLDALDAKMEEAKIKLNEEPIFKKMSKEAVKKLRAPKKFW</sequence>
<evidence type="ECO:0000256" key="1">
    <source>
        <dbReference type="ARBA" id="ARBA00004141"/>
    </source>
</evidence>
<evidence type="ECO:0000313" key="11">
    <source>
        <dbReference type="EMBL" id="UYV75772.1"/>
    </source>
</evidence>
<dbReference type="InterPro" id="IPR000276">
    <property type="entry name" value="GPCR_Rhodpsn"/>
</dbReference>
<reference evidence="11 12" key="1">
    <citation type="submission" date="2022-01" db="EMBL/GenBank/DDBJ databases">
        <title>A chromosomal length assembly of Cordylochernes scorpioides.</title>
        <authorList>
            <person name="Zeh D."/>
            <person name="Zeh J."/>
        </authorList>
    </citation>
    <scope>NUCLEOTIDE SEQUENCE [LARGE SCALE GENOMIC DNA]</scope>
    <source>
        <strain evidence="11">IN4F17</strain>
        <tissue evidence="11">Whole Body</tissue>
    </source>
</reference>
<feature type="transmembrane region" description="Helical" evidence="9">
    <location>
        <begin position="115"/>
        <end position="140"/>
    </location>
</feature>
<keyword evidence="8" id="KW-0807">Transducer</keyword>
<dbReference type="PROSITE" id="PS50262">
    <property type="entry name" value="G_PROTEIN_RECEP_F1_2"/>
    <property type="match status" value="1"/>
</dbReference>
<protein>
    <submittedName>
        <fullName evidence="11">PRLHR</fullName>
    </submittedName>
</protein>
<evidence type="ECO:0000256" key="8">
    <source>
        <dbReference type="ARBA" id="ARBA00023224"/>
    </source>
</evidence>
<evidence type="ECO:0000256" key="5">
    <source>
        <dbReference type="ARBA" id="ARBA00023040"/>
    </source>
</evidence>
<evidence type="ECO:0000256" key="2">
    <source>
        <dbReference type="ARBA" id="ARBA00010663"/>
    </source>
</evidence>
<keyword evidence="7" id="KW-0675">Receptor</keyword>
<comment type="similarity">
    <text evidence="2">Belongs to the G-protein coupled receptor 1 family.</text>
</comment>
<evidence type="ECO:0000259" key="10">
    <source>
        <dbReference type="PROSITE" id="PS50262"/>
    </source>
</evidence>
<dbReference type="Gene3D" id="3.30.420.10">
    <property type="entry name" value="Ribonuclease H-like superfamily/Ribonuclease H"/>
    <property type="match status" value="1"/>
</dbReference>
<feature type="domain" description="G-protein coupled receptors family 1 profile" evidence="10">
    <location>
        <begin position="131"/>
        <end position="170"/>
    </location>
</feature>
<dbReference type="InterPro" id="IPR017452">
    <property type="entry name" value="GPCR_Rhodpsn_7TM"/>
</dbReference>
<organism evidence="11 12">
    <name type="scientific">Cordylochernes scorpioides</name>
    <dbReference type="NCBI Taxonomy" id="51811"/>
    <lineage>
        <taxon>Eukaryota</taxon>
        <taxon>Metazoa</taxon>
        <taxon>Ecdysozoa</taxon>
        <taxon>Arthropoda</taxon>
        <taxon>Chelicerata</taxon>
        <taxon>Arachnida</taxon>
        <taxon>Pseudoscorpiones</taxon>
        <taxon>Cheliferoidea</taxon>
        <taxon>Chernetidae</taxon>
        <taxon>Cordylochernes</taxon>
    </lineage>
</organism>
<dbReference type="Gene3D" id="1.20.1070.10">
    <property type="entry name" value="Rhodopsin 7-helix transmembrane proteins"/>
    <property type="match status" value="1"/>
</dbReference>
<evidence type="ECO:0000313" key="12">
    <source>
        <dbReference type="Proteomes" id="UP001235939"/>
    </source>
</evidence>
<dbReference type="Pfam" id="PF00001">
    <property type="entry name" value="7tm_1"/>
    <property type="match status" value="1"/>
</dbReference>
<keyword evidence="6 9" id="KW-0472">Membrane</keyword>
<proteinExistence type="inferred from homology"/>
<dbReference type="PRINTS" id="PR00237">
    <property type="entry name" value="GPCRRHODOPSN"/>
</dbReference>